<keyword evidence="2" id="KW-0479">Metal-binding</keyword>
<name>A0A6L5Z036_9RHOB</name>
<feature type="compositionally biased region" description="Basic and acidic residues" evidence="3">
    <location>
        <begin position="7"/>
        <end position="22"/>
    </location>
</feature>
<dbReference type="AlphaFoldDB" id="A0A6L5Z036"/>
<evidence type="ECO:0000256" key="2">
    <source>
        <dbReference type="RuleBase" id="RU000461"/>
    </source>
</evidence>
<dbReference type="PANTHER" id="PTHR46696">
    <property type="entry name" value="P450, PUTATIVE (EUROFUNG)-RELATED"/>
    <property type="match status" value="1"/>
</dbReference>
<reference evidence="4 5" key="1">
    <citation type="submission" date="2019-10" db="EMBL/GenBank/DDBJ databases">
        <title>Cognatihalovulum marinum gen. nov. sp. nov., a new member of the family Rhodobacteraceae isolated from deep seawater of the Northwest Indian Ocean.</title>
        <authorList>
            <person name="Ruan C."/>
            <person name="Wang J."/>
            <person name="Zheng X."/>
            <person name="Song L."/>
            <person name="Zhu Y."/>
            <person name="Huang Y."/>
            <person name="Lu Z."/>
            <person name="Du W."/>
            <person name="Huang L."/>
            <person name="Dai X."/>
        </authorList>
    </citation>
    <scope>NUCLEOTIDE SEQUENCE [LARGE SCALE GENOMIC DNA]</scope>
    <source>
        <strain evidence="4 5">2CG4</strain>
    </source>
</reference>
<dbReference type="GO" id="GO:0016705">
    <property type="term" value="F:oxidoreductase activity, acting on paired donors, with incorporation or reduction of molecular oxygen"/>
    <property type="evidence" value="ECO:0007669"/>
    <property type="project" value="InterPro"/>
</dbReference>
<evidence type="ECO:0000256" key="1">
    <source>
        <dbReference type="ARBA" id="ARBA00010617"/>
    </source>
</evidence>
<evidence type="ECO:0000313" key="4">
    <source>
        <dbReference type="EMBL" id="MSU89480.1"/>
    </source>
</evidence>
<dbReference type="EMBL" id="WIND01000004">
    <property type="protein sequence ID" value="MSU89480.1"/>
    <property type="molecule type" value="Genomic_DNA"/>
</dbReference>
<dbReference type="Proteomes" id="UP000474957">
    <property type="component" value="Unassembled WGS sequence"/>
</dbReference>
<dbReference type="InterPro" id="IPR017972">
    <property type="entry name" value="Cyt_P450_CS"/>
</dbReference>
<dbReference type="PANTHER" id="PTHR46696:SF1">
    <property type="entry name" value="CYTOCHROME P450 YJIB-RELATED"/>
    <property type="match status" value="1"/>
</dbReference>
<evidence type="ECO:0000256" key="3">
    <source>
        <dbReference type="SAM" id="MobiDB-lite"/>
    </source>
</evidence>
<keyword evidence="2" id="KW-0408">Iron</keyword>
<dbReference type="Gene3D" id="1.10.630.10">
    <property type="entry name" value="Cytochrome P450"/>
    <property type="match status" value="1"/>
</dbReference>
<dbReference type="PRINTS" id="PR00385">
    <property type="entry name" value="P450"/>
</dbReference>
<dbReference type="PRINTS" id="PR00359">
    <property type="entry name" value="BP450"/>
</dbReference>
<accession>A0A6L5Z036</accession>
<comment type="caution">
    <text evidence="4">The sequence shown here is derived from an EMBL/GenBank/DDBJ whole genome shotgun (WGS) entry which is preliminary data.</text>
</comment>
<keyword evidence="2" id="KW-0503">Monooxygenase</keyword>
<dbReference type="GO" id="GO:0005506">
    <property type="term" value="F:iron ion binding"/>
    <property type="evidence" value="ECO:0007669"/>
    <property type="project" value="InterPro"/>
</dbReference>
<evidence type="ECO:0000313" key="5">
    <source>
        <dbReference type="Proteomes" id="UP000474957"/>
    </source>
</evidence>
<feature type="region of interest" description="Disordered" evidence="3">
    <location>
        <begin position="1"/>
        <end position="22"/>
    </location>
</feature>
<sequence length="401" mass="43981">MDMAMQPRREIPPMARRRSDGRDDLGFLRAQPAPLVRDRYGVVFTFSHANAMRLLTGGEVRQAGVETMEMQGVTSGPLYDFFKYSLLFSHGARHRARRTPLARSFAYKLMDALRPEMRAMAEALVLPLAGQGEVDFLNRVAAELPARMIARIACVPEADFARFGQMVYSAVRGMTVRSPQVMMRAMRDMGALTEYVEALLQARRNCAGGDFLSEYLDRAAATGLDPAEARMQIVTLIVGGSDTTRLALTALLSRLLERPGQWQALCAAPAALVPGAVREGLRYDPVTGSIAQVAERDFEMDGYPVPAGTIIAPTLVTALRDPAVYAEPDRFDIRRDDHPKLHLAFGAGAHRCLGEALARIEMEETLSVLARHLPHAELAGPPATIWGTGAIREIDGLTIRV</sequence>
<gene>
    <name evidence="4" type="ORF">GE300_07610</name>
</gene>
<keyword evidence="2" id="KW-0349">Heme</keyword>
<organism evidence="4 5">
    <name type="scientific">Halovulum marinum</name>
    <dbReference type="NCBI Taxonomy" id="2662447"/>
    <lineage>
        <taxon>Bacteria</taxon>
        <taxon>Pseudomonadati</taxon>
        <taxon>Pseudomonadota</taxon>
        <taxon>Alphaproteobacteria</taxon>
        <taxon>Rhodobacterales</taxon>
        <taxon>Paracoccaceae</taxon>
        <taxon>Halovulum</taxon>
    </lineage>
</organism>
<dbReference type="InterPro" id="IPR036396">
    <property type="entry name" value="Cyt_P450_sf"/>
</dbReference>
<dbReference type="Pfam" id="PF00067">
    <property type="entry name" value="p450"/>
    <property type="match status" value="1"/>
</dbReference>
<dbReference type="PROSITE" id="PS00086">
    <property type="entry name" value="CYTOCHROME_P450"/>
    <property type="match status" value="1"/>
</dbReference>
<dbReference type="SUPFAM" id="SSF48264">
    <property type="entry name" value="Cytochrome P450"/>
    <property type="match status" value="1"/>
</dbReference>
<keyword evidence="5" id="KW-1185">Reference proteome</keyword>
<dbReference type="GO" id="GO:0020037">
    <property type="term" value="F:heme binding"/>
    <property type="evidence" value="ECO:0007669"/>
    <property type="project" value="InterPro"/>
</dbReference>
<protein>
    <submittedName>
        <fullName evidence="4">Cytochrome P450</fullName>
    </submittedName>
</protein>
<dbReference type="InterPro" id="IPR002397">
    <property type="entry name" value="Cyt_P450_B"/>
</dbReference>
<dbReference type="GO" id="GO:0004497">
    <property type="term" value="F:monooxygenase activity"/>
    <property type="evidence" value="ECO:0007669"/>
    <property type="project" value="UniProtKB-KW"/>
</dbReference>
<proteinExistence type="inferred from homology"/>
<dbReference type="InterPro" id="IPR001128">
    <property type="entry name" value="Cyt_P450"/>
</dbReference>
<keyword evidence="2" id="KW-0560">Oxidoreductase</keyword>
<comment type="similarity">
    <text evidence="1 2">Belongs to the cytochrome P450 family.</text>
</comment>